<dbReference type="AlphaFoldDB" id="A0A368T7T8"/>
<protein>
    <recommendedName>
        <fullName evidence="1">DUF1707 domain-containing protein</fullName>
    </recommendedName>
</protein>
<evidence type="ECO:0000259" key="1">
    <source>
        <dbReference type="Pfam" id="PF08044"/>
    </source>
</evidence>
<organism evidence="2 3">
    <name type="scientific">Marinitenerispora sediminis</name>
    <dbReference type="NCBI Taxonomy" id="1931232"/>
    <lineage>
        <taxon>Bacteria</taxon>
        <taxon>Bacillati</taxon>
        <taxon>Actinomycetota</taxon>
        <taxon>Actinomycetes</taxon>
        <taxon>Streptosporangiales</taxon>
        <taxon>Nocardiopsidaceae</taxon>
        <taxon>Marinitenerispora</taxon>
    </lineage>
</organism>
<accession>A0A368T7T8</accession>
<feature type="domain" description="DUF1707" evidence="1">
    <location>
        <begin position="13"/>
        <end position="59"/>
    </location>
</feature>
<name>A0A368T7T8_9ACTN</name>
<evidence type="ECO:0000313" key="3">
    <source>
        <dbReference type="Proteomes" id="UP000253318"/>
    </source>
</evidence>
<proteinExistence type="predicted"/>
<comment type="caution">
    <text evidence="2">The sequence shown here is derived from an EMBL/GenBank/DDBJ whole genome shotgun (WGS) entry which is preliminary data.</text>
</comment>
<dbReference type="PANTHER" id="PTHR40763">
    <property type="entry name" value="MEMBRANE PROTEIN-RELATED"/>
    <property type="match status" value="1"/>
</dbReference>
<reference evidence="2 3" key="1">
    <citation type="submission" date="2018-04" db="EMBL/GenBank/DDBJ databases">
        <title>Novel actinobacteria from marine sediment.</title>
        <authorList>
            <person name="Ng Z.Y."/>
            <person name="Tan G.Y.A."/>
        </authorList>
    </citation>
    <scope>NUCLEOTIDE SEQUENCE [LARGE SCALE GENOMIC DNA]</scope>
    <source>
        <strain evidence="2 3">TPS81</strain>
    </source>
</reference>
<gene>
    <name evidence="2" type="ORF">DEF24_08675</name>
</gene>
<sequence length="180" mass="20160">MATLPGYPSSPLSEEDRDAAVRRLQEAYSTGRIPHEETDARLHRALTAQARGELVPALAPLSQDTADTASTIAAASGRIRRRGTWRVPRFLKVESAFGRVRLDLARALIEHRVVDIELRIGTGGARITVPRDAIVDFGGLRTVWKYPRYRTRRRSRPLGPAIRISGSMEYGRLTVRHARR</sequence>
<dbReference type="InterPro" id="IPR012551">
    <property type="entry name" value="DUF1707_SHOCT-like"/>
</dbReference>
<dbReference type="EMBL" id="QEIN01000053">
    <property type="protein sequence ID" value="RCV59821.1"/>
    <property type="molecule type" value="Genomic_DNA"/>
</dbReference>
<dbReference type="RefSeq" id="WP_114397205.1">
    <property type="nucleotide sequence ID" value="NZ_QEIM01000030.1"/>
</dbReference>
<evidence type="ECO:0000313" key="2">
    <source>
        <dbReference type="EMBL" id="RCV59821.1"/>
    </source>
</evidence>
<dbReference type="Pfam" id="PF08044">
    <property type="entry name" value="DUF1707"/>
    <property type="match status" value="1"/>
</dbReference>
<dbReference type="Proteomes" id="UP000253318">
    <property type="component" value="Unassembled WGS sequence"/>
</dbReference>
<keyword evidence="3" id="KW-1185">Reference proteome</keyword>
<dbReference type="PANTHER" id="PTHR40763:SF5">
    <property type="entry name" value="MEMBRANE PROTEIN"/>
    <property type="match status" value="1"/>
</dbReference>
<dbReference type="OrthoDB" id="3428481at2"/>